<dbReference type="GeneID" id="38777492"/>
<evidence type="ECO:0000313" key="3">
    <source>
        <dbReference type="Proteomes" id="UP000287166"/>
    </source>
</evidence>
<dbReference type="AlphaFoldDB" id="A0A401GEM5"/>
<gene>
    <name evidence="2" type="ORF">SCP_0302900</name>
</gene>
<dbReference type="InParanoid" id="A0A401GEM5"/>
<accession>A0A401GEM5</accession>
<reference evidence="2 3" key="1">
    <citation type="journal article" date="2018" name="Sci. Rep.">
        <title>Genome sequence of the cauliflower mushroom Sparassis crispa (Hanabiratake) and its association with beneficial usage.</title>
        <authorList>
            <person name="Kiyama R."/>
            <person name="Furutani Y."/>
            <person name="Kawaguchi K."/>
            <person name="Nakanishi T."/>
        </authorList>
    </citation>
    <scope>NUCLEOTIDE SEQUENCE [LARGE SCALE GENOMIC DNA]</scope>
</reference>
<feature type="region of interest" description="Disordered" evidence="1">
    <location>
        <begin position="31"/>
        <end position="53"/>
    </location>
</feature>
<evidence type="ECO:0000256" key="1">
    <source>
        <dbReference type="SAM" id="MobiDB-lite"/>
    </source>
</evidence>
<feature type="compositionally biased region" description="Basic and acidic residues" evidence="1">
    <location>
        <begin position="31"/>
        <end position="44"/>
    </location>
</feature>
<evidence type="ECO:0000313" key="2">
    <source>
        <dbReference type="EMBL" id="GBE80575.1"/>
    </source>
</evidence>
<keyword evidence="3" id="KW-1185">Reference proteome</keyword>
<dbReference type="Proteomes" id="UP000287166">
    <property type="component" value="Unassembled WGS sequence"/>
</dbReference>
<sequence>MAGAFEDKLLALSDSSEAISWFNVRYNAKEFGDGSAPRRERRDSGGAGDEWSGMINWRNAGHVKKAVSR</sequence>
<organism evidence="2 3">
    <name type="scientific">Sparassis crispa</name>
    <dbReference type="NCBI Taxonomy" id="139825"/>
    <lineage>
        <taxon>Eukaryota</taxon>
        <taxon>Fungi</taxon>
        <taxon>Dikarya</taxon>
        <taxon>Basidiomycota</taxon>
        <taxon>Agaricomycotina</taxon>
        <taxon>Agaricomycetes</taxon>
        <taxon>Polyporales</taxon>
        <taxon>Sparassidaceae</taxon>
        <taxon>Sparassis</taxon>
    </lineage>
</organism>
<protein>
    <submittedName>
        <fullName evidence="2">Uncharacterized protein</fullName>
    </submittedName>
</protein>
<name>A0A401GEM5_9APHY</name>
<dbReference type="EMBL" id="BFAD01000003">
    <property type="protein sequence ID" value="GBE80575.1"/>
    <property type="molecule type" value="Genomic_DNA"/>
</dbReference>
<proteinExistence type="predicted"/>
<dbReference type="RefSeq" id="XP_027611488.1">
    <property type="nucleotide sequence ID" value="XM_027755687.1"/>
</dbReference>
<comment type="caution">
    <text evidence="2">The sequence shown here is derived from an EMBL/GenBank/DDBJ whole genome shotgun (WGS) entry which is preliminary data.</text>
</comment>